<proteinExistence type="predicted"/>
<feature type="transmembrane region" description="Helical" evidence="2">
    <location>
        <begin position="24"/>
        <end position="49"/>
    </location>
</feature>
<evidence type="ECO:0000256" key="2">
    <source>
        <dbReference type="SAM" id="Phobius"/>
    </source>
</evidence>
<name>A0AAV9XLA7_9PEZI</name>
<keyword evidence="2" id="KW-0812">Transmembrane</keyword>
<dbReference type="Proteomes" id="UP001365542">
    <property type="component" value="Unassembled WGS sequence"/>
</dbReference>
<comment type="caution">
    <text evidence="3">The sequence shown here is derived from an EMBL/GenBank/DDBJ whole genome shotgun (WGS) entry which is preliminary data.</text>
</comment>
<accession>A0AAV9XLA7</accession>
<keyword evidence="2" id="KW-1133">Transmembrane helix</keyword>
<evidence type="ECO:0000313" key="3">
    <source>
        <dbReference type="EMBL" id="KAK6540558.1"/>
    </source>
</evidence>
<feature type="region of interest" description="Disordered" evidence="1">
    <location>
        <begin position="193"/>
        <end position="264"/>
    </location>
</feature>
<keyword evidence="2" id="KW-0472">Membrane</keyword>
<evidence type="ECO:0000313" key="4">
    <source>
        <dbReference type="Proteomes" id="UP001365542"/>
    </source>
</evidence>
<protein>
    <submittedName>
        <fullName evidence="3">Uncharacterized protein</fullName>
    </submittedName>
</protein>
<evidence type="ECO:0000256" key="1">
    <source>
        <dbReference type="SAM" id="MobiDB-lite"/>
    </source>
</evidence>
<keyword evidence="4" id="KW-1185">Reference proteome</keyword>
<dbReference type="AlphaFoldDB" id="A0AAV9XLA7"/>
<feature type="compositionally biased region" description="Polar residues" evidence="1">
    <location>
        <begin position="235"/>
        <end position="247"/>
    </location>
</feature>
<gene>
    <name evidence="3" type="ORF">TWF694_009349</name>
</gene>
<reference evidence="3 4" key="1">
    <citation type="submission" date="2019-10" db="EMBL/GenBank/DDBJ databases">
        <authorList>
            <person name="Palmer J.M."/>
        </authorList>
    </citation>
    <scope>NUCLEOTIDE SEQUENCE [LARGE SCALE GENOMIC DNA]</scope>
    <source>
        <strain evidence="3 4">TWF694</strain>
    </source>
</reference>
<sequence>MAAMKSMVARLAPSTQSGLLKSHIVLVVVILSGVVGIFGTFALCTFLFLRCRCARRREIGIAEQEDMMNSIIPPTTIKTELTTKSGSSADTFPRRPASLGDDYDVIGFGNCQAEGLESIAGSSGCVLPGDVFVPENGASTARSIRDTSAILTPPLTPEKCKLPAIEHWYHQDTTLKSRGKVGSGLLPGLPPHARRNFVGSDQSLPFLQPLNRRRRGRNTGDEQPIFGTAERSSMKQRNSMKLTGQFQDRSRSSSRQRPTQHKLRRFGELEVTTANRRVWKEKYRKHMNRERGLNEIPLSRNASYETMRPGLDVDMADGEASDWERKYDGYRESIISAYRKASAGQEETETCFWKPLPKPPPDLT</sequence>
<dbReference type="EMBL" id="JAVHJO010000005">
    <property type="protein sequence ID" value="KAK6540558.1"/>
    <property type="molecule type" value="Genomic_DNA"/>
</dbReference>
<feature type="compositionally biased region" description="Basic residues" evidence="1">
    <location>
        <begin position="252"/>
        <end position="264"/>
    </location>
</feature>
<organism evidence="3 4">
    <name type="scientific">Orbilia ellipsospora</name>
    <dbReference type="NCBI Taxonomy" id="2528407"/>
    <lineage>
        <taxon>Eukaryota</taxon>
        <taxon>Fungi</taxon>
        <taxon>Dikarya</taxon>
        <taxon>Ascomycota</taxon>
        <taxon>Pezizomycotina</taxon>
        <taxon>Orbiliomycetes</taxon>
        <taxon>Orbiliales</taxon>
        <taxon>Orbiliaceae</taxon>
        <taxon>Orbilia</taxon>
    </lineage>
</organism>